<evidence type="ECO:0000256" key="1">
    <source>
        <dbReference type="SAM" id="MobiDB-lite"/>
    </source>
</evidence>
<name>A0AAD6KVT2_9ROSI</name>
<dbReference type="Proteomes" id="UP001162972">
    <property type="component" value="Chromosome 8"/>
</dbReference>
<dbReference type="AlphaFoldDB" id="A0AAD6KVT2"/>
<feature type="region of interest" description="Disordered" evidence="1">
    <location>
        <begin position="85"/>
        <end position="106"/>
    </location>
</feature>
<reference evidence="2 3" key="1">
    <citation type="journal article" date="2023" name="Int. J. Mol. Sci.">
        <title>De Novo Assembly and Annotation of 11 Diverse Shrub Willow (Salix) Genomes Reveals Novel Gene Organization in Sex-Linked Regions.</title>
        <authorList>
            <person name="Hyden B."/>
            <person name="Feng K."/>
            <person name="Yates T.B."/>
            <person name="Jawdy S."/>
            <person name="Cereghino C."/>
            <person name="Smart L.B."/>
            <person name="Muchero W."/>
        </authorList>
    </citation>
    <scope>NUCLEOTIDE SEQUENCE [LARGE SCALE GENOMIC DNA]</scope>
    <source>
        <tissue evidence="2">Shoot tip</tissue>
    </source>
</reference>
<dbReference type="EMBL" id="JAPFFJ010000004">
    <property type="protein sequence ID" value="KAJ6430520.1"/>
    <property type="molecule type" value="Genomic_DNA"/>
</dbReference>
<comment type="caution">
    <text evidence="2">The sequence shown here is derived from an EMBL/GenBank/DDBJ whole genome shotgun (WGS) entry which is preliminary data.</text>
</comment>
<gene>
    <name evidence="2" type="ORF">OIU84_021844</name>
</gene>
<feature type="compositionally biased region" description="Basic residues" evidence="1">
    <location>
        <begin position="19"/>
        <end position="30"/>
    </location>
</feature>
<accession>A0AAD6KVT2</accession>
<evidence type="ECO:0000313" key="3">
    <source>
        <dbReference type="Proteomes" id="UP001162972"/>
    </source>
</evidence>
<evidence type="ECO:0000313" key="2">
    <source>
        <dbReference type="EMBL" id="KAJ6430520.1"/>
    </source>
</evidence>
<sequence>MYTIRQGNPINHLINKPTSKIRRPRGKPPRRFIPIMPSEFIKIPPPATTTKTVPAASTTTKQVITITTAKKTILLSAIAGISISFRSTPGPPPSPEDGATGGFGFDRRRRQGIDDDGADMEGLICEVNAVLAMEEQRVCRT</sequence>
<keyword evidence="3" id="KW-1185">Reference proteome</keyword>
<protein>
    <submittedName>
        <fullName evidence="2">Uncharacterized protein</fullName>
    </submittedName>
</protein>
<feature type="region of interest" description="Disordered" evidence="1">
    <location>
        <begin position="1"/>
        <end position="32"/>
    </location>
</feature>
<organism evidence="2 3">
    <name type="scientific">Salix udensis</name>
    <dbReference type="NCBI Taxonomy" id="889485"/>
    <lineage>
        <taxon>Eukaryota</taxon>
        <taxon>Viridiplantae</taxon>
        <taxon>Streptophyta</taxon>
        <taxon>Embryophyta</taxon>
        <taxon>Tracheophyta</taxon>
        <taxon>Spermatophyta</taxon>
        <taxon>Magnoliopsida</taxon>
        <taxon>eudicotyledons</taxon>
        <taxon>Gunneridae</taxon>
        <taxon>Pentapetalae</taxon>
        <taxon>rosids</taxon>
        <taxon>fabids</taxon>
        <taxon>Malpighiales</taxon>
        <taxon>Salicaceae</taxon>
        <taxon>Saliceae</taxon>
        <taxon>Salix</taxon>
    </lineage>
</organism>
<proteinExistence type="predicted"/>